<keyword evidence="2" id="KW-1185">Reference proteome</keyword>
<dbReference type="Proteomes" id="UP001168098">
    <property type="component" value="Unassembled WGS sequence"/>
</dbReference>
<dbReference type="PANTHER" id="PTHR31656">
    <property type="entry name" value="ROOT CAP DOMAIN-CONTAINING PROTEIN"/>
    <property type="match status" value="1"/>
</dbReference>
<name>A0AA38ZK55_VITRO</name>
<sequence length="200" mass="22702">MGNLKDAFLIVTPSHVRLFAELIFQIMNHDKVLNNQENRSSDGIVFYFHGKSDEHFSLVSDINLQINSRFIGLRPAGRTRDYAWIQALGLMFGSHTFTLEATKTEKWDSEEDHLQFSYDGEALSIPEGLYLEWTSPGNNLKVERISSKNSATVTLSEAVELSVNVIPVTEEDNRTHNYQLEVQFRFFSLSAQVEGVLGQT</sequence>
<proteinExistence type="predicted"/>
<comment type="caution">
    <text evidence="1">The sequence shown here is derived from an EMBL/GenBank/DDBJ whole genome shotgun (WGS) entry which is preliminary data.</text>
</comment>
<dbReference type="EMBL" id="JARBHA010000010">
    <property type="protein sequence ID" value="KAJ9690334.1"/>
    <property type="molecule type" value="Genomic_DNA"/>
</dbReference>
<evidence type="ECO:0000313" key="2">
    <source>
        <dbReference type="Proteomes" id="UP001168098"/>
    </source>
</evidence>
<reference evidence="1 2" key="1">
    <citation type="journal article" date="2023" name="BMC Biotechnol.">
        <title>Vitis rotundifolia cv Carlos genome sequencing.</title>
        <authorList>
            <person name="Huff M."/>
            <person name="Hulse-Kemp A."/>
            <person name="Scheffler B."/>
            <person name="Youngblood R."/>
            <person name="Simpson S."/>
            <person name="Babiker E."/>
            <person name="Staton M."/>
        </authorList>
    </citation>
    <scope>NUCLEOTIDE SEQUENCE [LARGE SCALE GENOMIC DNA]</scope>
    <source>
        <tissue evidence="1">Leaf</tissue>
    </source>
</reference>
<organism evidence="1 2">
    <name type="scientific">Vitis rotundifolia</name>
    <name type="common">Muscadine grape</name>
    <dbReference type="NCBI Taxonomy" id="103349"/>
    <lineage>
        <taxon>Eukaryota</taxon>
        <taxon>Viridiplantae</taxon>
        <taxon>Streptophyta</taxon>
        <taxon>Embryophyta</taxon>
        <taxon>Tracheophyta</taxon>
        <taxon>Spermatophyta</taxon>
        <taxon>Magnoliopsida</taxon>
        <taxon>eudicotyledons</taxon>
        <taxon>Gunneridae</taxon>
        <taxon>Pentapetalae</taxon>
        <taxon>rosids</taxon>
        <taxon>Vitales</taxon>
        <taxon>Vitaceae</taxon>
        <taxon>Viteae</taxon>
        <taxon>Vitis</taxon>
    </lineage>
</organism>
<protein>
    <submittedName>
        <fullName evidence="1">Uncharacterized protein</fullName>
    </submittedName>
</protein>
<accession>A0AA38ZK55</accession>
<evidence type="ECO:0000313" key="1">
    <source>
        <dbReference type="EMBL" id="KAJ9690334.1"/>
    </source>
</evidence>
<gene>
    <name evidence="1" type="ORF">PVL29_012803</name>
</gene>
<dbReference type="AlphaFoldDB" id="A0AA38ZK55"/>